<dbReference type="OrthoDB" id="424753at2759"/>
<reference evidence="3 4" key="2">
    <citation type="journal article" date="2012" name="PLoS Pathog.">
        <title>Diverse lifestyles and strategies of plant pathogenesis encoded in the genomes of eighteen Dothideomycetes fungi.</title>
        <authorList>
            <person name="Ohm R.A."/>
            <person name="Feau N."/>
            <person name="Henrissat B."/>
            <person name="Schoch C.L."/>
            <person name="Horwitz B.A."/>
            <person name="Barry K.W."/>
            <person name="Condon B.J."/>
            <person name="Copeland A.C."/>
            <person name="Dhillon B."/>
            <person name="Glaser F."/>
            <person name="Hesse C.N."/>
            <person name="Kosti I."/>
            <person name="LaButti K."/>
            <person name="Lindquist E.A."/>
            <person name="Lucas S."/>
            <person name="Salamov A.A."/>
            <person name="Bradshaw R.E."/>
            <person name="Ciuffetti L."/>
            <person name="Hamelin R.C."/>
            <person name="Kema G.H.J."/>
            <person name="Lawrence C."/>
            <person name="Scott J.A."/>
            <person name="Spatafora J.W."/>
            <person name="Turgeon B.G."/>
            <person name="de Wit P.J.G.M."/>
            <person name="Zhong S."/>
            <person name="Goodwin S.B."/>
            <person name="Grigoriev I.V."/>
        </authorList>
    </citation>
    <scope>NUCLEOTIDE SEQUENCE [LARGE SCALE GENOMIC DNA]</scope>
    <source>
        <strain evidence="4">NZE10 / CBS 128990</strain>
    </source>
</reference>
<feature type="domain" description="Calpain catalytic" evidence="2">
    <location>
        <begin position="308"/>
        <end position="342"/>
    </location>
</feature>
<reference evidence="4" key="1">
    <citation type="journal article" date="2012" name="PLoS Genet.">
        <title>The genomes of the fungal plant pathogens Cladosporium fulvum and Dothistroma septosporum reveal adaptation to different hosts and lifestyles but also signatures of common ancestry.</title>
        <authorList>
            <person name="de Wit P.J.G.M."/>
            <person name="van der Burgt A."/>
            <person name="Oekmen B."/>
            <person name="Stergiopoulos I."/>
            <person name="Abd-Elsalam K.A."/>
            <person name="Aerts A.L."/>
            <person name="Bahkali A.H."/>
            <person name="Beenen H.G."/>
            <person name="Chettri P."/>
            <person name="Cox M.P."/>
            <person name="Datema E."/>
            <person name="de Vries R.P."/>
            <person name="Dhillon B."/>
            <person name="Ganley A.R."/>
            <person name="Griffiths S.A."/>
            <person name="Guo Y."/>
            <person name="Hamelin R.C."/>
            <person name="Henrissat B."/>
            <person name="Kabir M.S."/>
            <person name="Jashni M.K."/>
            <person name="Kema G."/>
            <person name="Klaubauf S."/>
            <person name="Lapidus A."/>
            <person name="Levasseur A."/>
            <person name="Lindquist E."/>
            <person name="Mehrabi R."/>
            <person name="Ohm R.A."/>
            <person name="Owen T.J."/>
            <person name="Salamov A."/>
            <person name="Schwelm A."/>
            <person name="Schijlen E."/>
            <person name="Sun H."/>
            <person name="van den Burg H.A."/>
            <person name="van Ham R.C.H.J."/>
            <person name="Zhang S."/>
            <person name="Goodwin S.B."/>
            <person name="Grigoriev I.V."/>
            <person name="Collemare J."/>
            <person name="Bradshaw R.E."/>
        </authorList>
    </citation>
    <scope>NUCLEOTIDE SEQUENCE [LARGE SCALE GENOMIC DNA]</scope>
    <source>
        <strain evidence="4">NZE10 / CBS 128990</strain>
    </source>
</reference>
<keyword evidence="4" id="KW-1185">Reference proteome</keyword>
<proteinExistence type="predicted"/>
<sequence>MPVDEKFCFNTSLRRVEYSRRERLILTFGSYSPYNLTPPPLYQVSRQVRAESLPIFYGYYNFITLHPRRVVDLLRARYDGDAPVDPFLGFDYSPAGGEAGATHRAAGGHLATYNGERNHFARTERTHTMESGFVRISNMADPEPPPAPVPFPIKIVTEPPPADDSPGGLDLPPAGKGNDQVYSAWGRSLAREPKRATKTYRATHEIEAEKEAVKQSPGDGLQIQENAAKSFEEAATDCKTKLAAVVEEITNGDCWFLPALMAGFTKKELTDRLCVARNEQVDWDVDKKEGQGVRHDSDKLKASLQKGGTTGGHAYAVLEAWEESDLKLLKLKNPWGEVEREGTELRMDY</sequence>
<dbReference type="Gene3D" id="3.90.70.10">
    <property type="entry name" value="Cysteine proteinases"/>
    <property type="match status" value="1"/>
</dbReference>
<evidence type="ECO:0000313" key="4">
    <source>
        <dbReference type="Proteomes" id="UP000016933"/>
    </source>
</evidence>
<dbReference type="AlphaFoldDB" id="N1PJG1"/>
<dbReference type="InterPro" id="IPR038765">
    <property type="entry name" value="Papain-like_cys_pep_sf"/>
</dbReference>
<dbReference type="HOGENOM" id="CLU_794586_0_0_1"/>
<protein>
    <recommendedName>
        <fullName evidence="2">Calpain catalytic domain-containing protein</fullName>
    </recommendedName>
</protein>
<dbReference type="GO" id="GO:0006508">
    <property type="term" value="P:proteolysis"/>
    <property type="evidence" value="ECO:0007669"/>
    <property type="project" value="InterPro"/>
</dbReference>
<accession>N1PJG1</accession>
<dbReference type="SUPFAM" id="SSF54001">
    <property type="entry name" value="Cysteine proteinases"/>
    <property type="match status" value="1"/>
</dbReference>
<dbReference type="STRING" id="675120.N1PJG1"/>
<dbReference type="GO" id="GO:0004198">
    <property type="term" value="F:calcium-dependent cysteine-type endopeptidase activity"/>
    <property type="evidence" value="ECO:0007669"/>
    <property type="project" value="InterPro"/>
</dbReference>
<dbReference type="PROSITE" id="PS50203">
    <property type="entry name" value="CALPAIN_CAT"/>
    <property type="match status" value="1"/>
</dbReference>
<name>N1PJG1_DOTSN</name>
<dbReference type="Proteomes" id="UP000016933">
    <property type="component" value="Unassembled WGS sequence"/>
</dbReference>
<dbReference type="InterPro" id="IPR001300">
    <property type="entry name" value="Peptidase_C2_calpain_cat"/>
</dbReference>
<evidence type="ECO:0000256" key="1">
    <source>
        <dbReference type="PROSITE-ProRule" id="PRU00239"/>
    </source>
</evidence>
<gene>
    <name evidence="3" type="ORF">DOTSEDRAFT_54670</name>
</gene>
<evidence type="ECO:0000313" key="3">
    <source>
        <dbReference type="EMBL" id="EME42249.1"/>
    </source>
</evidence>
<comment type="caution">
    <text evidence="1">Lacks conserved residue(s) required for the propagation of feature annotation.</text>
</comment>
<dbReference type="EMBL" id="KB446541">
    <property type="protein sequence ID" value="EME42249.1"/>
    <property type="molecule type" value="Genomic_DNA"/>
</dbReference>
<evidence type="ECO:0000259" key="2">
    <source>
        <dbReference type="PROSITE" id="PS50203"/>
    </source>
</evidence>
<organism evidence="3 4">
    <name type="scientific">Dothistroma septosporum (strain NZE10 / CBS 128990)</name>
    <name type="common">Red band needle blight fungus</name>
    <name type="synonym">Mycosphaerella pini</name>
    <dbReference type="NCBI Taxonomy" id="675120"/>
    <lineage>
        <taxon>Eukaryota</taxon>
        <taxon>Fungi</taxon>
        <taxon>Dikarya</taxon>
        <taxon>Ascomycota</taxon>
        <taxon>Pezizomycotina</taxon>
        <taxon>Dothideomycetes</taxon>
        <taxon>Dothideomycetidae</taxon>
        <taxon>Mycosphaerellales</taxon>
        <taxon>Mycosphaerellaceae</taxon>
        <taxon>Dothistroma</taxon>
    </lineage>
</organism>